<feature type="transmembrane region" description="Helical" evidence="1">
    <location>
        <begin position="162"/>
        <end position="186"/>
    </location>
</feature>
<evidence type="ECO:0000259" key="2">
    <source>
        <dbReference type="Pfam" id="PF10080"/>
    </source>
</evidence>
<feature type="transmembrane region" description="Helical" evidence="1">
    <location>
        <begin position="293"/>
        <end position="312"/>
    </location>
</feature>
<dbReference type="STRING" id="638302.HMPREF0908_0193"/>
<accession>C4V0T2</accession>
<gene>
    <name evidence="3" type="ORF">HMPREF0908_0193</name>
</gene>
<dbReference type="InterPro" id="IPR018758">
    <property type="entry name" value="FtrD-like"/>
</dbReference>
<comment type="caution">
    <text evidence="3">The sequence shown here is derived from an EMBL/GenBank/DDBJ whole genome shotgun (WGS) entry which is preliminary data.</text>
</comment>
<dbReference type="AlphaFoldDB" id="C4V0T2"/>
<dbReference type="EMBL" id="ACLA01000002">
    <property type="protein sequence ID" value="EEQ49611.1"/>
    <property type="molecule type" value="Genomic_DNA"/>
</dbReference>
<name>C4V0T2_9FIRM</name>
<feature type="transmembrane region" description="Helical" evidence="1">
    <location>
        <begin position="93"/>
        <end position="112"/>
    </location>
</feature>
<proteinExistence type="predicted"/>
<feature type="transmembrane region" description="Helical" evidence="1">
    <location>
        <begin position="198"/>
        <end position="225"/>
    </location>
</feature>
<organism evidence="3 4">
    <name type="scientific">Selenomonas flueggei ATCC 43531</name>
    <dbReference type="NCBI Taxonomy" id="638302"/>
    <lineage>
        <taxon>Bacteria</taxon>
        <taxon>Bacillati</taxon>
        <taxon>Bacillota</taxon>
        <taxon>Negativicutes</taxon>
        <taxon>Selenomonadales</taxon>
        <taxon>Selenomonadaceae</taxon>
        <taxon>Selenomonas</taxon>
    </lineage>
</organism>
<dbReference type="Proteomes" id="UP000005309">
    <property type="component" value="Unassembled WGS sequence"/>
</dbReference>
<dbReference type="Pfam" id="PF10080">
    <property type="entry name" value="FtrD-like"/>
    <property type="match status" value="1"/>
</dbReference>
<dbReference type="HOGENOM" id="CLU_045824_0_0_9"/>
<feature type="domain" description="Membrane iron-sulfur containing protein FtrD-like" evidence="2">
    <location>
        <begin position="338"/>
        <end position="436"/>
    </location>
</feature>
<sequence>MAAAPGGTAAFLIGKGSHMLQAFLQQLVPALEESIKLAVPLGILLAIILPLPDQSIRRTFTRVLKWGFFLSLFMTAVRVGTKSAVNREIFESMAITVDIIGAILLCAILLRSLHREWSPQEERFFRFGTGALTLGLCLYHGLELWLIPVGTVQVAMGNYLTLTFLVKMLGFFGGIFLGFLSGYLAYKAAAALNHGRLVFVFTVQVVATAIQQVIFVLTVLMARQMFGAENLIPYMAWFIDNQGKVIYAIYFVSVLVPFTLFLQPRPERPVWANPAQYRQIVSSAIRRKRWGSGLLAILILTILVSSVGGWYANKKEQLVPAVDVKAENGLVQIPLEQVSDGHLHRYAFHASDGTTVRVIIVQKGGSAFGVGLDACDICGATGYFERDGQIVCRLCDVVMNKATIGLPGGCNPIPVEYHVQNGAVQISADTLEAARIHFR</sequence>
<reference evidence="3 4" key="1">
    <citation type="submission" date="2009-04" db="EMBL/GenBank/DDBJ databases">
        <authorList>
            <person name="Qin X."/>
            <person name="Bachman B."/>
            <person name="Battles P."/>
            <person name="Bell A."/>
            <person name="Bess C."/>
            <person name="Bickham C."/>
            <person name="Chaboub L."/>
            <person name="Chen D."/>
            <person name="Coyle M."/>
            <person name="Deiros D.R."/>
            <person name="Dinh H."/>
            <person name="Forbes L."/>
            <person name="Fowler G."/>
            <person name="Francisco L."/>
            <person name="Fu Q."/>
            <person name="Gubbala S."/>
            <person name="Hale W."/>
            <person name="Han Y."/>
            <person name="Hemphill L."/>
            <person name="Highlander S.K."/>
            <person name="Hirani K."/>
            <person name="Hogues M."/>
            <person name="Jackson L."/>
            <person name="Jakkamsetti A."/>
            <person name="Javaid M."/>
            <person name="Jiang H."/>
            <person name="Korchina V."/>
            <person name="Kovar C."/>
            <person name="Lara F."/>
            <person name="Lee S."/>
            <person name="Mata R."/>
            <person name="Mathew T."/>
            <person name="Moen C."/>
            <person name="Morales K."/>
            <person name="Munidasa M."/>
            <person name="Nazareth L."/>
            <person name="Ngo R."/>
            <person name="Nguyen L."/>
            <person name="Okwuonu G."/>
            <person name="Ongeri F."/>
            <person name="Patil S."/>
            <person name="Petrosino J."/>
            <person name="Pham C."/>
            <person name="Pham P."/>
            <person name="Pu L.-L."/>
            <person name="Puazo M."/>
            <person name="Raj R."/>
            <person name="Reid J."/>
            <person name="Rouhana J."/>
            <person name="Saada N."/>
            <person name="Shang Y."/>
            <person name="Simmons D."/>
            <person name="Thornton R."/>
            <person name="Warren J."/>
            <person name="Weissenberger G."/>
            <person name="Zhang J."/>
            <person name="Zhang L."/>
            <person name="Zhou C."/>
            <person name="Zhu D."/>
            <person name="Muzny D."/>
            <person name="Worley K."/>
            <person name="Gibbs R."/>
        </authorList>
    </citation>
    <scope>NUCLEOTIDE SEQUENCE [LARGE SCALE GENOMIC DNA]</scope>
    <source>
        <strain evidence="3 4">ATCC 43531</strain>
    </source>
</reference>
<feature type="transmembrane region" description="Helical" evidence="1">
    <location>
        <begin position="63"/>
        <end position="81"/>
    </location>
</feature>
<dbReference type="eggNOG" id="COG4393">
    <property type="taxonomic scope" value="Bacteria"/>
</dbReference>
<protein>
    <recommendedName>
        <fullName evidence="2">Membrane iron-sulfur containing protein FtrD-like domain-containing protein</fullName>
    </recommendedName>
</protein>
<evidence type="ECO:0000313" key="4">
    <source>
        <dbReference type="Proteomes" id="UP000005309"/>
    </source>
</evidence>
<keyword evidence="4" id="KW-1185">Reference proteome</keyword>
<feature type="transmembrane region" description="Helical" evidence="1">
    <location>
        <begin position="124"/>
        <end position="142"/>
    </location>
</feature>
<feature type="transmembrane region" description="Helical" evidence="1">
    <location>
        <begin position="245"/>
        <end position="262"/>
    </location>
</feature>
<keyword evidence="1" id="KW-0812">Transmembrane</keyword>
<keyword evidence="1" id="KW-0472">Membrane</keyword>
<keyword evidence="1" id="KW-1133">Transmembrane helix</keyword>
<evidence type="ECO:0000256" key="1">
    <source>
        <dbReference type="SAM" id="Phobius"/>
    </source>
</evidence>
<evidence type="ECO:0000313" key="3">
    <source>
        <dbReference type="EMBL" id="EEQ49611.1"/>
    </source>
</evidence>